<organism evidence="1 2">
    <name type="scientific">Euroglyphus maynei</name>
    <name type="common">Mayne's house dust mite</name>
    <dbReference type="NCBI Taxonomy" id="6958"/>
    <lineage>
        <taxon>Eukaryota</taxon>
        <taxon>Metazoa</taxon>
        <taxon>Ecdysozoa</taxon>
        <taxon>Arthropoda</taxon>
        <taxon>Chelicerata</taxon>
        <taxon>Arachnida</taxon>
        <taxon>Acari</taxon>
        <taxon>Acariformes</taxon>
        <taxon>Sarcoptiformes</taxon>
        <taxon>Astigmata</taxon>
        <taxon>Psoroptidia</taxon>
        <taxon>Analgoidea</taxon>
        <taxon>Pyroglyphidae</taxon>
        <taxon>Pyroglyphinae</taxon>
        <taxon>Euroglyphus</taxon>
    </lineage>
</organism>
<proteinExistence type="predicted"/>
<keyword evidence="2" id="KW-1185">Reference proteome</keyword>
<dbReference type="Proteomes" id="UP000194236">
    <property type="component" value="Unassembled WGS sequence"/>
</dbReference>
<accession>A0A1Y3ANF2</accession>
<sequence>MKFDSVSSDVPVDEGYQLLLNEQILDEDLEAVKTIQVCQPSLTLKQLNDALALVDKAMNIFRKDSDKNRSDLVCRGIKAMISCYEDLKKDMEMKSLQNNFGSV</sequence>
<dbReference type="EMBL" id="MUJZ01072100">
    <property type="protein sequence ID" value="OTF69123.1"/>
    <property type="molecule type" value="Genomic_DNA"/>
</dbReference>
<evidence type="ECO:0000313" key="1">
    <source>
        <dbReference type="EMBL" id="OTF69123.1"/>
    </source>
</evidence>
<evidence type="ECO:0000313" key="2">
    <source>
        <dbReference type="Proteomes" id="UP000194236"/>
    </source>
</evidence>
<comment type="caution">
    <text evidence="1">The sequence shown here is derived from an EMBL/GenBank/DDBJ whole genome shotgun (WGS) entry which is preliminary data.</text>
</comment>
<dbReference type="AlphaFoldDB" id="A0A1Y3ANF2"/>
<protein>
    <submittedName>
        <fullName evidence="1">Uncharacterized protein</fullName>
    </submittedName>
</protein>
<gene>
    <name evidence="1" type="ORF">BLA29_013462</name>
</gene>
<name>A0A1Y3ANF2_EURMA</name>
<reference evidence="1 2" key="1">
    <citation type="submission" date="2017-03" db="EMBL/GenBank/DDBJ databases">
        <title>Genome Survey of Euroglyphus maynei.</title>
        <authorList>
            <person name="Arlian L.G."/>
            <person name="Morgan M.S."/>
            <person name="Rider S.D."/>
        </authorList>
    </citation>
    <scope>NUCLEOTIDE SEQUENCE [LARGE SCALE GENOMIC DNA]</scope>
    <source>
        <strain evidence="1">Arlian Lab</strain>
        <tissue evidence="1">Whole body</tissue>
    </source>
</reference>